<dbReference type="InterPro" id="IPR028004">
    <property type="entry name" value="DUF4643"/>
</dbReference>
<feature type="region of interest" description="Disordered" evidence="1">
    <location>
        <begin position="40"/>
        <end position="84"/>
    </location>
</feature>
<feature type="region of interest" description="Disordered" evidence="1">
    <location>
        <begin position="360"/>
        <end position="384"/>
    </location>
</feature>
<feature type="region of interest" description="Disordered" evidence="1">
    <location>
        <begin position="396"/>
        <end position="449"/>
    </location>
</feature>
<accession>A0A8D0DP15</accession>
<sequence length="599" mass="66686">MLITVTAPHQPASLHPQTPPPPILPKPTADNLRLQRLLKKAAKKKATLSAPQASSFRSSLSPVSEASPDLEHTERSSPLKSTETVTQLTINLPPRFLIKPAIHHVASPFPRGKPFTFTVTEQRSLSEHLKFTASPAVSPLHRQTTPEPSWHPREHPAPGMHTQLLPPGATQSAFVFPEHPISPTPMVETPVVAAHVAETHAYIQSVQAPRAKTPVLDHVAETHAYIQSVQAPRAKTPVLDHVAETRTYVQSVQAPRAKTPVLDHVAETRTYVQSVQAPRAKTPVFHQSADYSTSKERPAPTHFLTNHSQPPPGQVQATHFASQARPITPQLESASTSELPTRTIKTTILHVPRQHIVVTSPTPQFSIPPENKQILEPPSEAQRQLSPIAPPKYITAEEIKPAPPIARGSALSPESKADEQTARPPPSASQSPPKPLPKPKPPLLPKPKFSGWSRLKKHLIVETEEPQFPVAESEPMKPKQMEETKTEAPQEDTGQDRKTTKSRAIKMWDAILYQMMTKERRQQAEEKEVRRESMLPFRRRLPLLLHKPRFDARKLKELASKPMMKITTLFEVRRIQNPPAEESLSFNRTAPGWQAEESN</sequence>
<evidence type="ECO:0000256" key="1">
    <source>
        <dbReference type="SAM" id="MobiDB-lite"/>
    </source>
</evidence>
<reference evidence="2" key="2">
    <citation type="submission" date="2025-09" db="UniProtKB">
        <authorList>
            <consortium name="Ensembl"/>
        </authorList>
    </citation>
    <scope>IDENTIFICATION</scope>
</reference>
<protein>
    <submittedName>
        <fullName evidence="2">Proline rich 33</fullName>
    </submittedName>
</protein>
<feature type="region of interest" description="Disordered" evidence="1">
    <location>
        <begin position="577"/>
        <end position="599"/>
    </location>
</feature>
<evidence type="ECO:0000313" key="3">
    <source>
        <dbReference type="Proteomes" id="UP000694421"/>
    </source>
</evidence>
<dbReference type="Proteomes" id="UP000694421">
    <property type="component" value="Unplaced"/>
</dbReference>
<evidence type="ECO:0000313" key="2">
    <source>
        <dbReference type="Ensembl" id="ENSSMRP00000018206.1"/>
    </source>
</evidence>
<feature type="region of interest" description="Disordered" evidence="1">
    <location>
        <begin position="463"/>
        <end position="502"/>
    </location>
</feature>
<dbReference type="Pfam" id="PF15485">
    <property type="entry name" value="DUF4643"/>
    <property type="match status" value="1"/>
</dbReference>
<feature type="compositionally biased region" description="Polar residues" evidence="1">
    <location>
        <begin position="49"/>
        <end position="64"/>
    </location>
</feature>
<dbReference type="AlphaFoldDB" id="A0A8D0DP15"/>
<feature type="compositionally biased region" description="Basic and acidic residues" evidence="1">
    <location>
        <begin position="474"/>
        <end position="499"/>
    </location>
</feature>
<feature type="region of interest" description="Disordered" evidence="1">
    <location>
        <begin position="137"/>
        <end position="164"/>
    </location>
</feature>
<dbReference type="OMA" id="NRTATGW"/>
<reference evidence="2" key="1">
    <citation type="submission" date="2025-08" db="UniProtKB">
        <authorList>
            <consortium name="Ensembl"/>
        </authorList>
    </citation>
    <scope>IDENTIFICATION</scope>
</reference>
<feature type="compositionally biased region" description="Pro residues" evidence="1">
    <location>
        <begin position="423"/>
        <end position="445"/>
    </location>
</feature>
<keyword evidence="3" id="KW-1185">Reference proteome</keyword>
<dbReference type="GeneTree" id="ENSGT00390000016727"/>
<dbReference type="Ensembl" id="ENSSMRT00000021305.1">
    <property type="protein sequence ID" value="ENSSMRP00000018206.1"/>
    <property type="gene ID" value="ENSSMRG00000014166.1"/>
</dbReference>
<dbReference type="PANTHER" id="PTHR38004">
    <property type="entry name" value="PROLINE-RICH PROTEIN 33"/>
    <property type="match status" value="1"/>
</dbReference>
<name>A0A8D0DP15_SALMN</name>
<organism evidence="2 3">
    <name type="scientific">Salvator merianae</name>
    <name type="common">Argentine black and white tegu</name>
    <name type="synonym">Tupinambis merianae</name>
    <dbReference type="NCBI Taxonomy" id="96440"/>
    <lineage>
        <taxon>Eukaryota</taxon>
        <taxon>Metazoa</taxon>
        <taxon>Chordata</taxon>
        <taxon>Craniata</taxon>
        <taxon>Vertebrata</taxon>
        <taxon>Euteleostomi</taxon>
        <taxon>Lepidosauria</taxon>
        <taxon>Squamata</taxon>
        <taxon>Bifurcata</taxon>
        <taxon>Unidentata</taxon>
        <taxon>Episquamata</taxon>
        <taxon>Laterata</taxon>
        <taxon>Teiioidea</taxon>
        <taxon>Teiidae</taxon>
        <taxon>Salvator</taxon>
    </lineage>
</organism>
<proteinExistence type="predicted"/>
<dbReference type="PANTHER" id="PTHR38004:SF1">
    <property type="entry name" value="PROLINE-RICH PROTEIN 33"/>
    <property type="match status" value="1"/>
</dbReference>
<feature type="region of interest" description="Disordered" evidence="1">
    <location>
        <begin position="1"/>
        <end position="28"/>
    </location>
</feature>